<dbReference type="AlphaFoldDB" id="V6TX77"/>
<feature type="region of interest" description="Disordered" evidence="1">
    <location>
        <begin position="56"/>
        <end position="220"/>
    </location>
</feature>
<reference evidence="3" key="1">
    <citation type="submission" date="2012-02" db="EMBL/GenBank/DDBJ databases">
        <title>Genome sequencing of Giardia lamblia Genotypes A2 and B isolates (DH and GS) and comparative analysis with the genomes of Genotypes A1 and E (WB and Pig).</title>
        <authorList>
            <person name="Adam R."/>
            <person name="Dahlstrom E."/>
            <person name="Martens C."/>
            <person name="Bruno D."/>
            <person name="Barbian K."/>
            <person name="Porcella S.F."/>
            <person name="Nash T."/>
        </authorList>
    </citation>
    <scope>NUCLEOTIDE SEQUENCE</scope>
    <source>
        <strain evidence="3">GS</strain>
    </source>
</reference>
<reference evidence="2 3" key="2">
    <citation type="journal article" date="2013" name="Genome Biol. Evol.">
        <title>Genome sequencing of Giardia lamblia genotypes A2 and B isolates (DH and GS) and comparative analysis with the genomes of genotypes A1 and E (WB and Pig).</title>
        <authorList>
            <person name="Adam R.D."/>
            <person name="Dahlstrom E.W."/>
            <person name="Martens C.A."/>
            <person name="Bruno D.P."/>
            <person name="Barbian K.D."/>
            <person name="Ricklefs S.M."/>
            <person name="Hernandez M.M."/>
            <person name="Narla N.P."/>
            <person name="Patel R.B."/>
            <person name="Porcella S.F."/>
            <person name="Nash T.E."/>
        </authorList>
    </citation>
    <scope>NUCLEOTIDE SEQUENCE [LARGE SCALE GENOMIC DNA]</scope>
    <source>
        <strain evidence="2 3">GS</strain>
    </source>
</reference>
<accession>V6TX77</accession>
<comment type="caution">
    <text evidence="2">The sequence shown here is derived from an EMBL/GenBank/DDBJ whole genome shotgun (WGS) entry which is preliminary data.</text>
</comment>
<evidence type="ECO:0000256" key="1">
    <source>
        <dbReference type="SAM" id="MobiDB-lite"/>
    </source>
</evidence>
<dbReference type="Proteomes" id="UP000018040">
    <property type="component" value="Unassembled WGS sequence"/>
</dbReference>
<protein>
    <submittedName>
        <fullName evidence="2">Uncharacterized protein</fullName>
    </submittedName>
</protein>
<evidence type="ECO:0000313" key="3">
    <source>
        <dbReference type="Proteomes" id="UP000018040"/>
    </source>
</evidence>
<feature type="compositionally biased region" description="Basic residues" evidence="1">
    <location>
        <begin position="161"/>
        <end position="178"/>
    </location>
</feature>
<organism evidence="2 3">
    <name type="scientific">Giardia intestinalis</name>
    <name type="common">Giardia lamblia</name>
    <dbReference type="NCBI Taxonomy" id="5741"/>
    <lineage>
        <taxon>Eukaryota</taxon>
        <taxon>Metamonada</taxon>
        <taxon>Diplomonadida</taxon>
        <taxon>Hexamitidae</taxon>
        <taxon>Giardiinae</taxon>
        <taxon>Giardia</taxon>
    </lineage>
</organism>
<feature type="compositionally biased region" description="Basic and acidic residues" evidence="1">
    <location>
        <begin position="190"/>
        <end position="203"/>
    </location>
</feature>
<feature type="region of interest" description="Disordered" evidence="1">
    <location>
        <begin position="1"/>
        <end position="26"/>
    </location>
</feature>
<name>V6TX77_GIAIN</name>
<feature type="compositionally biased region" description="Basic and acidic residues" evidence="1">
    <location>
        <begin position="110"/>
        <end position="135"/>
    </location>
</feature>
<proteinExistence type="predicted"/>
<evidence type="ECO:0000313" key="2">
    <source>
        <dbReference type="EMBL" id="ESU41615.1"/>
    </source>
</evidence>
<feature type="non-terminal residue" evidence="2">
    <location>
        <position position="1"/>
    </location>
</feature>
<sequence>VSTRPSWRSPCGGGHRARPALAEAPPKPAEAAIIADLLASRGRRRAGLLMPGFFHKEPRRVWPPSTSARGRGPGDLSVEGPLCRRADIPQPPPRAPAIRQGRRTVSRCAACDRQERAVKERHGSVLDHEARHDRPCLYPRLSGSSTRSWRSDAQPPPTRTRAGHLAHRQVQGHRRGRHPAPPDGPLLQREAQEAQGRDSRSSAERLSTQSRQYLGAPRGR</sequence>
<dbReference type="EMBL" id="AHHH01000118">
    <property type="protein sequence ID" value="ESU41615.1"/>
    <property type="molecule type" value="Genomic_DNA"/>
</dbReference>
<gene>
    <name evidence="2" type="ORF">GSB_152174</name>
</gene>